<name>A0A562ST24_CHIJA</name>
<comment type="caution">
    <text evidence="2">The sequence shown here is derived from an EMBL/GenBank/DDBJ whole genome shotgun (WGS) entry which is preliminary data.</text>
</comment>
<dbReference type="InterPro" id="IPR025333">
    <property type="entry name" value="DUF4239"/>
</dbReference>
<evidence type="ECO:0000313" key="2">
    <source>
        <dbReference type="EMBL" id="TWI84439.1"/>
    </source>
</evidence>
<keyword evidence="1" id="KW-1133">Transmembrane helix</keyword>
<feature type="transmembrane region" description="Helical" evidence="1">
    <location>
        <begin position="178"/>
        <end position="198"/>
    </location>
</feature>
<accession>A0A562ST24</accession>
<dbReference type="AlphaFoldDB" id="A0A562ST24"/>
<evidence type="ECO:0000256" key="1">
    <source>
        <dbReference type="SAM" id="Phobius"/>
    </source>
</evidence>
<sequence>MLAYFFYLIIYPLLLLLSAWLGRITAARSLRKGHQWKPLGLEGGLLGFYALLVSFTLVQSGTRAHERDEMVHAMADDISEILRVAKTYDPALHNRVKSYFVDFYNIFREQPGADRERIEAQIDRIDRLDDVLDADLQRHIARDPSYRDRIAVLMSRTDRMESTYYRLMHSYHRTVPRIILMILMLFSLFIGFLAGFMGRYYGNHIHIVTTTFAVMSIVVLNVIHDLNSPAIGYIRPDFQDITEVMRSFHLLGR</sequence>
<proteinExistence type="predicted"/>
<keyword evidence="1" id="KW-0472">Membrane</keyword>
<reference evidence="2 3" key="1">
    <citation type="journal article" date="2013" name="Stand. Genomic Sci.">
        <title>Genomic Encyclopedia of Type Strains, Phase I: The one thousand microbial genomes (KMG-I) project.</title>
        <authorList>
            <person name="Kyrpides N.C."/>
            <person name="Woyke T."/>
            <person name="Eisen J.A."/>
            <person name="Garrity G."/>
            <person name="Lilburn T.G."/>
            <person name="Beck B.J."/>
            <person name="Whitman W.B."/>
            <person name="Hugenholtz P."/>
            <person name="Klenk H.P."/>
        </authorList>
    </citation>
    <scope>NUCLEOTIDE SEQUENCE [LARGE SCALE GENOMIC DNA]</scope>
    <source>
        <strain evidence="2 3">DSM 13484</strain>
    </source>
</reference>
<evidence type="ECO:0008006" key="4">
    <source>
        <dbReference type="Google" id="ProtNLM"/>
    </source>
</evidence>
<organism evidence="2 3">
    <name type="scientific">Chitinophaga japonensis</name>
    <name type="common">Flexibacter japonensis</name>
    <dbReference type="NCBI Taxonomy" id="104662"/>
    <lineage>
        <taxon>Bacteria</taxon>
        <taxon>Pseudomonadati</taxon>
        <taxon>Bacteroidota</taxon>
        <taxon>Chitinophagia</taxon>
        <taxon>Chitinophagales</taxon>
        <taxon>Chitinophagaceae</taxon>
        <taxon>Chitinophaga</taxon>
    </lineage>
</organism>
<dbReference type="EMBL" id="VLLG01000005">
    <property type="protein sequence ID" value="TWI84439.1"/>
    <property type="molecule type" value="Genomic_DNA"/>
</dbReference>
<dbReference type="Proteomes" id="UP000316778">
    <property type="component" value="Unassembled WGS sequence"/>
</dbReference>
<evidence type="ECO:0000313" key="3">
    <source>
        <dbReference type="Proteomes" id="UP000316778"/>
    </source>
</evidence>
<dbReference type="Pfam" id="PF14023">
    <property type="entry name" value="Bestrophin-like"/>
    <property type="match status" value="1"/>
</dbReference>
<protein>
    <recommendedName>
        <fullName evidence="4">DUF4239 domain-containing protein</fullName>
    </recommendedName>
</protein>
<feature type="transmembrane region" description="Helical" evidence="1">
    <location>
        <begin position="39"/>
        <end position="58"/>
    </location>
</feature>
<gene>
    <name evidence="2" type="ORF">LX66_4809</name>
</gene>
<dbReference type="RefSeq" id="WP_145718098.1">
    <property type="nucleotide sequence ID" value="NZ_BAAAFY010000002.1"/>
</dbReference>
<feature type="transmembrane region" description="Helical" evidence="1">
    <location>
        <begin position="204"/>
        <end position="223"/>
    </location>
</feature>
<dbReference type="OrthoDB" id="662635at2"/>
<keyword evidence="3" id="KW-1185">Reference proteome</keyword>
<keyword evidence="1" id="KW-0812">Transmembrane</keyword>